<reference evidence="1 2" key="1">
    <citation type="journal article" date="2020" name="ISME J.">
        <title>Uncovering the hidden diversity of litter-decomposition mechanisms in mushroom-forming fungi.</title>
        <authorList>
            <person name="Floudas D."/>
            <person name="Bentzer J."/>
            <person name="Ahren D."/>
            <person name="Johansson T."/>
            <person name="Persson P."/>
            <person name="Tunlid A."/>
        </authorList>
    </citation>
    <scope>NUCLEOTIDE SEQUENCE [LARGE SCALE GENOMIC DNA]</scope>
    <source>
        <strain evidence="1 2">CBS 661.87</strain>
    </source>
</reference>
<sequence length="129" mass="14640">MAQASMFSTCLLERDGPGLRAHRTNERRDSQGLCDLRVHGTNEQRRIRLTTEREVIWRKTLFAIRIWGEFGQHSPVKSHLAFDIFHGYPRPPARTQSNPVRILLLSVYKLAAVTTDDAISIGGTAKSRI</sequence>
<protein>
    <submittedName>
        <fullName evidence="1">Uncharacterized protein</fullName>
    </submittedName>
</protein>
<comment type="caution">
    <text evidence="1">The sequence shown here is derived from an EMBL/GenBank/DDBJ whole genome shotgun (WGS) entry which is preliminary data.</text>
</comment>
<keyword evidence="2" id="KW-1185">Reference proteome</keyword>
<gene>
    <name evidence="1" type="ORF">D9615_009285</name>
</gene>
<dbReference type="Proteomes" id="UP000565441">
    <property type="component" value="Unassembled WGS sequence"/>
</dbReference>
<evidence type="ECO:0000313" key="1">
    <source>
        <dbReference type="EMBL" id="KAF5372330.1"/>
    </source>
</evidence>
<dbReference type="EMBL" id="JAACJP010000043">
    <property type="protein sequence ID" value="KAF5372330.1"/>
    <property type="molecule type" value="Genomic_DNA"/>
</dbReference>
<accession>A0A8H5GWX2</accession>
<name>A0A8H5GWX2_9AGAR</name>
<proteinExistence type="predicted"/>
<dbReference type="AlphaFoldDB" id="A0A8H5GWX2"/>
<organism evidence="1 2">
    <name type="scientific">Tricholomella constricta</name>
    <dbReference type="NCBI Taxonomy" id="117010"/>
    <lineage>
        <taxon>Eukaryota</taxon>
        <taxon>Fungi</taxon>
        <taxon>Dikarya</taxon>
        <taxon>Basidiomycota</taxon>
        <taxon>Agaricomycotina</taxon>
        <taxon>Agaricomycetes</taxon>
        <taxon>Agaricomycetidae</taxon>
        <taxon>Agaricales</taxon>
        <taxon>Tricholomatineae</taxon>
        <taxon>Lyophyllaceae</taxon>
        <taxon>Tricholomella</taxon>
    </lineage>
</organism>
<evidence type="ECO:0000313" key="2">
    <source>
        <dbReference type="Proteomes" id="UP000565441"/>
    </source>
</evidence>